<proteinExistence type="predicted"/>
<comment type="caution">
    <text evidence="1">The sequence shown here is derived from an EMBL/GenBank/DDBJ whole genome shotgun (WGS) entry which is preliminary data.</text>
</comment>
<keyword evidence="2" id="KW-1185">Reference proteome</keyword>
<evidence type="ECO:0000313" key="1">
    <source>
        <dbReference type="EMBL" id="MCI39942.1"/>
    </source>
</evidence>
<name>A0A392RUR9_9FABA</name>
<reference evidence="1 2" key="1">
    <citation type="journal article" date="2018" name="Front. Plant Sci.">
        <title>Red Clover (Trifolium pratense) and Zigzag Clover (T. medium) - A Picture of Genomic Similarities and Differences.</title>
        <authorList>
            <person name="Dluhosova J."/>
            <person name="Istvanek J."/>
            <person name="Nedelnik J."/>
            <person name="Repkova J."/>
        </authorList>
    </citation>
    <scope>NUCLEOTIDE SEQUENCE [LARGE SCALE GENOMIC DNA]</scope>
    <source>
        <strain evidence="2">cv. 10/8</strain>
        <tissue evidence="1">Leaf</tissue>
    </source>
</reference>
<accession>A0A392RUR9</accession>
<dbReference type="AlphaFoldDB" id="A0A392RUR9"/>
<feature type="non-terminal residue" evidence="1">
    <location>
        <position position="1"/>
    </location>
</feature>
<sequence length="63" mass="7337">EDWKREQVAAEVESTDVPLSRVRRYYGRLRRTARSTLAAHSITEKRLALPVKGKFLWTFCSSL</sequence>
<dbReference type="EMBL" id="LXQA010273900">
    <property type="protein sequence ID" value="MCI39942.1"/>
    <property type="molecule type" value="Genomic_DNA"/>
</dbReference>
<organism evidence="1 2">
    <name type="scientific">Trifolium medium</name>
    <dbReference type="NCBI Taxonomy" id="97028"/>
    <lineage>
        <taxon>Eukaryota</taxon>
        <taxon>Viridiplantae</taxon>
        <taxon>Streptophyta</taxon>
        <taxon>Embryophyta</taxon>
        <taxon>Tracheophyta</taxon>
        <taxon>Spermatophyta</taxon>
        <taxon>Magnoliopsida</taxon>
        <taxon>eudicotyledons</taxon>
        <taxon>Gunneridae</taxon>
        <taxon>Pentapetalae</taxon>
        <taxon>rosids</taxon>
        <taxon>fabids</taxon>
        <taxon>Fabales</taxon>
        <taxon>Fabaceae</taxon>
        <taxon>Papilionoideae</taxon>
        <taxon>50 kb inversion clade</taxon>
        <taxon>NPAAA clade</taxon>
        <taxon>Hologalegina</taxon>
        <taxon>IRL clade</taxon>
        <taxon>Trifolieae</taxon>
        <taxon>Trifolium</taxon>
    </lineage>
</organism>
<protein>
    <submittedName>
        <fullName evidence="1">Uncharacterized protein</fullName>
    </submittedName>
</protein>
<dbReference type="Proteomes" id="UP000265520">
    <property type="component" value="Unassembled WGS sequence"/>
</dbReference>
<evidence type="ECO:0000313" key="2">
    <source>
        <dbReference type="Proteomes" id="UP000265520"/>
    </source>
</evidence>